<dbReference type="CDD" id="cd23766">
    <property type="entry name" value="IQCG"/>
    <property type="match status" value="1"/>
</dbReference>
<dbReference type="EC" id="2.3.2.26" evidence="2"/>
<organism evidence="7 8">
    <name type="scientific">Thelephora terrestris</name>
    <dbReference type="NCBI Taxonomy" id="56493"/>
    <lineage>
        <taxon>Eukaryota</taxon>
        <taxon>Fungi</taxon>
        <taxon>Dikarya</taxon>
        <taxon>Basidiomycota</taxon>
        <taxon>Agaricomycotina</taxon>
        <taxon>Agaricomycetes</taxon>
        <taxon>Thelephorales</taxon>
        <taxon>Thelephoraceae</taxon>
        <taxon>Thelephora</taxon>
    </lineage>
</organism>
<dbReference type="Gene3D" id="3.30.2160.10">
    <property type="entry name" value="Hect, E3 ligase catalytic domain"/>
    <property type="match status" value="1"/>
</dbReference>
<sequence>MLPLFGADDKKRRHINLGGRSSSSTHTSILDEARLRREERQKQLKQQKSAIRIQAWWRGKRESRVVRIQLRHALEQDPVGIGGLRALVLIGQDEESLEIWSRNVLRSGESKYSLYAPALGPDRDSWLFLIRRVSLLLLSSVSKNPLSTTAEAHLQILRSFVTPSGTAPVFGDSSSKFALDMTDYLLSQQFYMKLGHAIAQIPAERKDEVPSLPHLVSLITSTLSSSPSQTIEPLFTHILTIPLLPSRLPLAPLKEFSFHLPLSSIYLLSPYTFVGSLSNEAKAHLLANLTMFASPRYPTFQPGELDTYLSLLTSILQSLPQNALEPPSTSKDKSWVDEGDSDDEAIHVEVVSAFTIPMPKLDAKTLKRLQNLPSPTHISTLLGLYTSRNKVALFTFCSSICQAWPARQDKVLATIMGHKNGGFVRELYREHVRSSPIGAEVDASPLADPKNTAYWPPFLLLIDLYTQALLTMGDDEFFGAGVANSPRNPLSLGEVVSLSSRLLNIAFVLHWRDDSTNYAQGRFASTQRDWTGIRDKATRCLQAIHARDSRKHFTPENHWLVTSQIDVQSFVQAAIFEERQMSENGEETEELLPYASRPLKPLGLSFKRQMAYHSPRLAVLNKIPFAIPFEARVSIFRNFISNDMTSRGRIDRFSSGRTRAVIRRDKIAQDGFDRLQDANLKQPLEIVFIDQFGQEEAGIDGGGVFKEFLTSLAKEVFNSDRGLWLSTTQHELYPNPHTYATDAHSLSWFRFVGRILGKALYEGILVDVAFAGFFLAKWLGKQSYLDDLASLDSELYQGLIFLKHYDGDPADLALNFTVTQDDFGVAKSVDLIPDGSNIPVTRENRLKYICYVSSYKLSRQIKKQCDAFFDGLSEMIDPKWLRMFNQQELQILLGGVDTPIDVADLRANTQYGGLYADDEPTIQAFWRVVGSLTQDQKRALLRFATSCSRPPLLGFKELVPKFAIRDAGRDNERLPTASTCVNLLKLPMYTDEGTLKTKLLQAINSGAGFDLS</sequence>
<keyword evidence="4 5" id="KW-0833">Ubl conjugation pathway</keyword>
<accession>A0A9P6HQ60</accession>
<dbReference type="PROSITE" id="PS50096">
    <property type="entry name" value="IQ"/>
    <property type="match status" value="1"/>
</dbReference>
<dbReference type="GO" id="GO:0061630">
    <property type="term" value="F:ubiquitin protein ligase activity"/>
    <property type="evidence" value="ECO:0007669"/>
    <property type="project" value="UniProtKB-EC"/>
</dbReference>
<dbReference type="OrthoDB" id="8068875at2759"/>
<evidence type="ECO:0000313" key="7">
    <source>
        <dbReference type="EMBL" id="KAF9792688.1"/>
    </source>
</evidence>
<dbReference type="FunFam" id="3.30.2410.10:FF:000011">
    <property type="entry name" value="Putative Ubiquitin-protein ligase E3C"/>
    <property type="match status" value="1"/>
</dbReference>
<evidence type="ECO:0000256" key="4">
    <source>
        <dbReference type="ARBA" id="ARBA00022786"/>
    </source>
</evidence>
<feature type="active site" description="Glycyl thioester intermediate" evidence="5">
    <location>
        <position position="980"/>
    </location>
</feature>
<dbReference type="PANTHER" id="PTHR45700:SF2">
    <property type="entry name" value="UBIQUITIN-PROTEIN LIGASE E3C"/>
    <property type="match status" value="1"/>
</dbReference>
<keyword evidence="8" id="KW-1185">Reference proteome</keyword>
<dbReference type="Pfam" id="PF00632">
    <property type="entry name" value="HECT"/>
    <property type="match status" value="1"/>
</dbReference>
<dbReference type="AlphaFoldDB" id="A0A9P6HQ60"/>
<gene>
    <name evidence="7" type="ORF">BJ322DRAFT_998610</name>
</gene>
<dbReference type="Proteomes" id="UP000736335">
    <property type="component" value="Unassembled WGS sequence"/>
</dbReference>
<evidence type="ECO:0000256" key="3">
    <source>
        <dbReference type="ARBA" id="ARBA00022679"/>
    </source>
</evidence>
<proteinExistence type="predicted"/>
<evidence type="ECO:0000259" key="6">
    <source>
        <dbReference type="PROSITE" id="PS50237"/>
    </source>
</evidence>
<dbReference type="CDD" id="cd00078">
    <property type="entry name" value="HECTc"/>
    <property type="match status" value="1"/>
</dbReference>
<reference evidence="7" key="2">
    <citation type="submission" date="2020-11" db="EMBL/GenBank/DDBJ databases">
        <authorList>
            <consortium name="DOE Joint Genome Institute"/>
            <person name="Kuo A."/>
            <person name="Miyauchi S."/>
            <person name="Kiss E."/>
            <person name="Drula E."/>
            <person name="Kohler A."/>
            <person name="Sanchez-Garcia M."/>
            <person name="Andreopoulos B."/>
            <person name="Barry K.W."/>
            <person name="Bonito G."/>
            <person name="Buee M."/>
            <person name="Carver A."/>
            <person name="Chen C."/>
            <person name="Cichocki N."/>
            <person name="Clum A."/>
            <person name="Culley D."/>
            <person name="Crous P.W."/>
            <person name="Fauchery L."/>
            <person name="Girlanda M."/>
            <person name="Hayes R."/>
            <person name="Keri Z."/>
            <person name="Labutti K."/>
            <person name="Lipzen A."/>
            <person name="Lombard V."/>
            <person name="Magnuson J."/>
            <person name="Maillard F."/>
            <person name="Morin E."/>
            <person name="Murat C."/>
            <person name="Nolan M."/>
            <person name="Ohm R."/>
            <person name="Pangilinan J."/>
            <person name="Pereira M."/>
            <person name="Perotto S."/>
            <person name="Peter M."/>
            <person name="Riley R."/>
            <person name="Sitrit Y."/>
            <person name="Stielow B."/>
            <person name="Szollosi G."/>
            <person name="Zifcakova L."/>
            <person name="Stursova M."/>
            <person name="Spatafora J.W."/>
            <person name="Tedersoo L."/>
            <person name="Vaario L.-M."/>
            <person name="Yamada A."/>
            <person name="Yan M."/>
            <person name="Wang P."/>
            <person name="Xu J."/>
            <person name="Bruns T."/>
            <person name="Baldrian P."/>
            <person name="Vilgalys R."/>
            <person name="Henrissat B."/>
            <person name="Grigoriev I.V."/>
            <person name="Hibbett D."/>
            <person name="Nagy L.G."/>
            <person name="Martin F.M."/>
        </authorList>
    </citation>
    <scope>NUCLEOTIDE SEQUENCE</scope>
    <source>
        <strain evidence="7">UH-Tt-Lm1</strain>
    </source>
</reference>
<comment type="catalytic activity">
    <reaction evidence="1">
        <text>S-ubiquitinyl-[E2 ubiquitin-conjugating enzyme]-L-cysteine + [acceptor protein]-L-lysine = [E2 ubiquitin-conjugating enzyme]-L-cysteine + N(6)-ubiquitinyl-[acceptor protein]-L-lysine.</text>
        <dbReference type="EC" id="2.3.2.26"/>
    </reaction>
</comment>
<dbReference type="Gene3D" id="3.90.1750.10">
    <property type="entry name" value="Hect, E3 ligase catalytic domains"/>
    <property type="match status" value="1"/>
</dbReference>
<dbReference type="GO" id="GO:0000209">
    <property type="term" value="P:protein polyubiquitination"/>
    <property type="evidence" value="ECO:0007669"/>
    <property type="project" value="InterPro"/>
</dbReference>
<dbReference type="FunFam" id="3.30.2160.10:FF:000002">
    <property type="entry name" value="Putative Ubiquitin-protein ligase E3C"/>
    <property type="match status" value="1"/>
</dbReference>
<dbReference type="SMART" id="SM00119">
    <property type="entry name" value="HECTc"/>
    <property type="match status" value="1"/>
</dbReference>
<dbReference type="SUPFAM" id="SSF56204">
    <property type="entry name" value="Hect, E3 ligase catalytic domain"/>
    <property type="match status" value="1"/>
</dbReference>
<evidence type="ECO:0000256" key="1">
    <source>
        <dbReference type="ARBA" id="ARBA00000885"/>
    </source>
</evidence>
<dbReference type="GO" id="GO:0006511">
    <property type="term" value="P:ubiquitin-dependent protein catabolic process"/>
    <property type="evidence" value="ECO:0007669"/>
    <property type="project" value="TreeGrafter"/>
</dbReference>
<dbReference type="InterPro" id="IPR044611">
    <property type="entry name" value="E3A/B/C-like"/>
</dbReference>
<reference evidence="7" key="1">
    <citation type="journal article" date="2020" name="Nat. Commun.">
        <title>Large-scale genome sequencing of mycorrhizal fungi provides insights into the early evolution of symbiotic traits.</title>
        <authorList>
            <person name="Miyauchi S."/>
            <person name="Kiss E."/>
            <person name="Kuo A."/>
            <person name="Drula E."/>
            <person name="Kohler A."/>
            <person name="Sanchez-Garcia M."/>
            <person name="Morin E."/>
            <person name="Andreopoulos B."/>
            <person name="Barry K.W."/>
            <person name="Bonito G."/>
            <person name="Buee M."/>
            <person name="Carver A."/>
            <person name="Chen C."/>
            <person name="Cichocki N."/>
            <person name="Clum A."/>
            <person name="Culley D."/>
            <person name="Crous P.W."/>
            <person name="Fauchery L."/>
            <person name="Girlanda M."/>
            <person name="Hayes R.D."/>
            <person name="Keri Z."/>
            <person name="LaButti K."/>
            <person name="Lipzen A."/>
            <person name="Lombard V."/>
            <person name="Magnuson J."/>
            <person name="Maillard F."/>
            <person name="Murat C."/>
            <person name="Nolan M."/>
            <person name="Ohm R.A."/>
            <person name="Pangilinan J."/>
            <person name="Pereira M.F."/>
            <person name="Perotto S."/>
            <person name="Peter M."/>
            <person name="Pfister S."/>
            <person name="Riley R."/>
            <person name="Sitrit Y."/>
            <person name="Stielow J.B."/>
            <person name="Szollosi G."/>
            <person name="Zifcakova L."/>
            <person name="Stursova M."/>
            <person name="Spatafora J.W."/>
            <person name="Tedersoo L."/>
            <person name="Vaario L.M."/>
            <person name="Yamada A."/>
            <person name="Yan M."/>
            <person name="Wang P."/>
            <person name="Xu J."/>
            <person name="Bruns T."/>
            <person name="Baldrian P."/>
            <person name="Vilgalys R."/>
            <person name="Dunand C."/>
            <person name="Henrissat B."/>
            <person name="Grigoriev I.V."/>
            <person name="Hibbett D."/>
            <person name="Nagy L.G."/>
            <person name="Martin F.M."/>
        </authorList>
    </citation>
    <scope>NUCLEOTIDE SEQUENCE</scope>
    <source>
        <strain evidence="7">UH-Tt-Lm1</strain>
    </source>
</reference>
<dbReference type="PANTHER" id="PTHR45700">
    <property type="entry name" value="UBIQUITIN-PROTEIN LIGASE E3C"/>
    <property type="match status" value="1"/>
</dbReference>
<dbReference type="PROSITE" id="PS50237">
    <property type="entry name" value="HECT"/>
    <property type="match status" value="1"/>
</dbReference>
<keyword evidence="3" id="KW-0808">Transferase</keyword>
<comment type="caution">
    <text evidence="7">The sequence shown here is derived from an EMBL/GenBank/DDBJ whole genome shotgun (WGS) entry which is preliminary data.</text>
</comment>
<dbReference type="EMBL" id="WIUZ02000001">
    <property type="protein sequence ID" value="KAF9792688.1"/>
    <property type="molecule type" value="Genomic_DNA"/>
</dbReference>
<protein>
    <recommendedName>
        <fullName evidence="2">HECT-type E3 ubiquitin transferase</fullName>
        <ecNumber evidence="2">2.3.2.26</ecNumber>
    </recommendedName>
</protein>
<evidence type="ECO:0000256" key="5">
    <source>
        <dbReference type="PROSITE-ProRule" id="PRU00104"/>
    </source>
</evidence>
<evidence type="ECO:0000313" key="8">
    <source>
        <dbReference type="Proteomes" id="UP000736335"/>
    </source>
</evidence>
<dbReference type="Gene3D" id="3.30.2410.10">
    <property type="entry name" value="Hect, E3 ligase catalytic domain"/>
    <property type="match status" value="1"/>
</dbReference>
<evidence type="ECO:0000256" key="2">
    <source>
        <dbReference type="ARBA" id="ARBA00012485"/>
    </source>
</evidence>
<dbReference type="InterPro" id="IPR000569">
    <property type="entry name" value="HECT_dom"/>
</dbReference>
<feature type="domain" description="HECT" evidence="6">
    <location>
        <begin position="676"/>
        <end position="1012"/>
    </location>
</feature>
<dbReference type="InterPro" id="IPR035983">
    <property type="entry name" value="Hect_E3_ubiquitin_ligase"/>
</dbReference>
<name>A0A9P6HQ60_9AGAM</name>